<feature type="domain" description="PEGA" evidence="2">
    <location>
        <begin position="100"/>
        <end position="135"/>
    </location>
</feature>
<protein>
    <recommendedName>
        <fullName evidence="2">PEGA domain-containing protein</fullName>
    </recommendedName>
</protein>
<gene>
    <name evidence="3" type="ORF">A2V71_00465</name>
</gene>
<proteinExistence type="predicted"/>
<evidence type="ECO:0000256" key="1">
    <source>
        <dbReference type="SAM" id="Phobius"/>
    </source>
</evidence>
<keyword evidence="1" id="KW-1133">Transmembrane helix</keyword>
<evidence type="ECO:0000313" key="3">
    <source>
        <dbReference type="EMBL" id="OGD57297.1"/>
    </source>
</evidence>
<reference evidence="3 4" key="1">
    <citation type="journal article" date="2016" name="Nat. Commun.">
        <title>Thousands of microbial genomes shed light on interconnected biogeochemical processes in an aquifer system.</title>
        <authorList>
            <person name="Anantharaman K."/>
            <person name="Brown C.T."/>
            <person name="Hug L.A."/>
            <person name="Sharon I."/>
            <person name="Castelle C.J."/>
            <person name="Probst A.J."/>
            <person name="Thomas B.C."/>
            <person name="Singh A."/>
            <person name="Wilkins M.J."/>
            <person name="Karaoz U."/>
            <person name="Brodie E.L."/>
            <person name="Williams K.H."/>
            <person name="Hubbard S.S."/>
            <person name="Banfield J.F."/>
        </authorList>
    </citation>
    <scope>NUCLEOTIDE SEQUENCE [LARGE SCALE GENOMIC DNA]</scope>
</reference>
<name>A0A1F5DQ53_9BACT</name>
<feature type="transmembrane region" description="Helical" evidence="1">
    <location>
        <begin position="6"/>
        <end position="25"/>
    </location>
</feature>
<feature type="transmembrane region" description="Helical" evidence="1">
    <location>
        <begin position="37"/>
        <end position="61"/>
    </location>
</feature>
<accession>A0A1F5DQ53</accession>
<dbReference type="Pfam" id="PF08308">
    <property type="entry name" value="PEGA"/>
    <property type="match status" value="1"/>
</dbReference>
<keyword evidence="1" id="KW-0812">Transmembrane</keyword>
<organism evidence="3 4">
    <name type="scientific">Candidatus Berkelbacteria bacterium RBG_13_40_8</name>
    <dbReference type="NCBI Taxonomy" id="1797467"/>
    <lineage>
        <taxon>Bacteria</taxon>
        <taxon>Candidatus Berkelbacteria</taxon>
    </lineage>
</organism>
<dbReference type="EMBL" id="MEZT01000003">
    <property type="protein sequence ID" value="OGD57297.1"/>
    <property type="molecule type" value="Genomic_DNA"/>
</dbReference>
<evidence type="ECO:0000259" key="2">
    <source>
        <dbReference type="Pfam" id="PF08308"/>
    </source>
</evidence>
<dbReference type="AlphaFoldDB" id="A0A1F5DQ53"/>
<keyword evidence="1" id="KW-0472">Membrane</keyword>
<comment type="caution">
    <text evidence="3">The sequence shown here is derived from an EMBL/GenBank/DDBJ whole genome shotgun (WGS) entry which is preliminary data.</text>
</comment>
<dbReference type="Proteomes" id="UP000178764">
    <property type="component" value="Unassembled WGS sequence"/>
</dbReference>
<sequence length="261" mass="29571">MLGPKISNFIILHLVIALLFYYNCLKQSMTITKKRKIYFGIFWSLLVISFIFFAGLLVLVANGYHLNLSNFRLQKTGMIVLDGTPRSIILSVNGEERNANFPTRVTKLFPGRYELKITKDNYEPWEKVVEIKGGQAALHKNIILFLKEPEIQAVSKNEGEIANIQKDFQNQSKSITIKENEIWFQEQLLTRFSQNVFGAIVGSDGNHIFAQVGNEIRVIEIDGANDTGLFQVKNANPIPFGVSGNTVRFVEEGEVFEVIIK</sequence>
<evidence type="ECO:0000313" key="4">
    <source>
        <dbReference type="Proteomes" id="UP000178764"/>
    </source>
</evidence>
<dbReference type="InterPro" id="IPR013229">
    <property type="entry name" value="PEGA"/>
</dbReference>